<gene>
    <name evidence="2" type="ORF">E3T48_00035</name>
</gene>
<evidence type="ECO:0008006" key="4">
    <source>
        <dbReference type="Google" id="ProtNLM"/>
    </source>
</evidence>
<proteinExistence type="predicted"/>
<organism evidence="2 3">
    <name type="scientific">Cryobacterium fucosi</name>
    <dbReference type="NCBI Taxonomy" id="1259157"/>
    <lineage>
        <taxon>Bacteria</taxon>
        <taxon>Bacillati</taxon>
        <taxon>Actinomycetota</taxon>
        <taxon>Actinomycetes</taxon>
        <taxon>Micrococcales</taxon>
        <taxon>Microbacteriaceae</taxon>
        <taxon>Cryobacterium</taxon>
    </lineage>
</organism>
<sequence>MRRRRPPRREASPGIDDVARVTQRLAVLLSAGVSPASAWQHLVEVEPPGSVPTRPATAPPRLGRSLRGATGEPPPTARIVRMAAAAGKKGDSIADAVAAEAGAAGGQVGDAWLGLAAAWLV</sequence>
<protein>
    <recommendedName>
        <fullName evidence="4">Type II secretion system protein GspF domain-containing protein</fullName>
    </recommendedName>
</protein>
<comment type="caution">
    <text evidence="2">The sequence shown here is derived from an EMBL/GenBank/DDBJ whole genome shotgun (WGS) entry which is preliminary data.</text>
</comment>
<accession>A0A4R9BGF4</accession>
<dbReference type="AlphaFoldDB" id="A0A4R9BGF4"/>
<evidence type="ECO:0000313" key="2">
    <source>
        <dbReference type="EMBL" id="TFD83960.1"/>
    </source>
</evidence>
<evidence type="ECO:0000313" key="3">
    <source>
        <dbReference type="Proteomes" id="UP000298313"/>
    </source>
</evidence>
<evidence type="ECO:0000256" key="1">
    <source>
        <dbReference type="SAM" id="MobiDB-lite"/>
    </source>
</evidence>
<reference evidence="2 3" key="1">
    <citation type="submission" date="2019-03" db="EMBL/GenBank/DDBJ databases">
        <title>Genomics of glacier-inhabiting Cryobacterium strains.</title>
        <authorList>
            <person name="Liu Q."/>
            <person name="Xin Y.-H."/>
        </authorList>
    </citation>
    <scope>NUCLEOTIDE SEQUENCE [LARGE SCALE GENOMIC DNA]</scope>
    <source>
        <strain evidence="2 3">Hh4</strain>
    </source>
</reference>
<dbReference type="EMBL" id="SOHH01000002">
    <property type="protein sequence ID" value="TFD83960.1"/>
    <property type="molecule type" value="Genomic_DNA"/>
</dbReference>
<name>A0A4R9BGF4_9MICO</name>
<keyword evidence="3" id="KW-1185">Reference proteome</keyword>
<feature type="region of interest" description="Disordered" evidence="1">
    <location>
        <begin position="48"/>
        <end position="75"/>
    </location>
</feature>
<dbReference type="Proteomes" id="UP000298313">
    <property type="component" value="Unassembled WGS sequence"/>
</dbReference>
<feature type="non-terminal residue" evidence="2">
    <location>
        <position position="121"/>
    </location>
</feature>